<evidence type="ECO:0000313" key="1">
    <source>
        <dbReference type="EMBL" id="CZT51582.1"/>
    </source>
</evidence>
<evidence type="ECO:0000313" key="2">
    <source>
        <dbReference type="Proteomes" id="UP000177625"/>
    </source>
</evidence>
<proteinExistence type="predicted"/>
<gene>
    <name evidence="1" type="ORF">RSE6_12742</name>
</gene>
<reference evidence="2" key="1">
    <citation type="submission" date="2016-03" db="EMBL/GenBank/DDBJ databases">
        <authorList>
            <person name="Guldener U."/>
        </authorList>
    </citation>
    <scope>NUCLEOTIDE SEQUENCE [LARGE SCALE GENOMIC DNA]</scope>
</reference>
<keyword evidence="2" id="KW-1185">Reference proteome</keyword>
<accession>A0A1E1MR90</accession>
<sequence>MKGGGSGRRIQRFGLGLLSIFEDRCGGVGVLRWLFPGMTKRNEKEISNIEVSTTVPLGYLVDGGAFVKRMKERRSHILNYEAGIRRLIKREGCSFHEGEMACLEYNFYCDSPEFIPKFRKLLGFRAVMMALAVRVLIRTRIQSCVETNLTKSVNVDGKGAPAARLRLKKDAVEA</sequence>
<dbReference type="EMBL" id="FJVC01000495">
    <property type="protein sequence ID" value="CZT51582.1"/>
    <property type="molecule type" value="Genomic_DNA"/>
</dbReference>
<name>A0A1E1MR90_RHYSE</name>
<organism evidence="1 2">
    <name type="scientific">Rhynchosporium secalis</name>
    <name type="common">Barley scald fungus</name>
    <dbReference type="NCBI Taxonomy" id="38038"/>
    <lineage>
        <taxon>Eukaryota</taxon>
        <taxon>Fungi</taxon>
        <taxon>Dikarya</taxon>
        <taxon>Ascomycota</taxon>
        <taxon>Pezizomycotina</taxon>
        <taxon>Leotiomycetes</taxon>
        <taxon>Helotiales</taxon>
        <taxon>Ploettnerulaceae</taxon>
        <taxon>Rhynchosporium</taxon>
    </lineage>
</organism>
<dbReference type="Proteomes" id="UP000177625">
    <property type="component" value="Unassembled WGS sequence"/>
</dbReference>
<dbReference type="AlphaFoldDB" id="A0A1E1MR90"/>
<protein>
    <submittedName>
        <fullName evidence="1">Uncharacterized protein</fullName>
    </submittedName>
</protein>